<evidence type="ECO:0000313" key="5">
    <source>
        <dbReference type="EMBL" id="KAK7032644.1"/>
    </source>
</evidence>
<dbReference type="EMBL" id="JAYKXP010000062">
    <property type="protein sequence ID" value="KAK7032644.1"/>
    <property type="molecule type" value="Genomic_DNA"/>
</dbReference>
<feature type="region of interest" description="Disordered" evidence="3">
    <location>
        <begin position="195"/>
        <end position="221"/>
    </location>
</feature>
<dbReference type="CDD" id="cd00590">
    <property type="entry name" value="RRM_SF"/>
    <property type="match status" value="3"/>
</dbReference>
<dbReference type="PANTHER" id="PTHR48025:SF1">
    <property type="entry name" value="RRM DOMAIN-CONTAINING PROTEIN"/>
    <property type="match status" value="1"/>
</dbReference>
<dbReference type="GO" id="GO:0003729">
    <property type="term" value="F:mRNA binding"/>
    <property type="evidence" value="ECO:0007669"/>
    <property type="project" value="TreeGrafter"/>
</dbReference>
<proteinExistence type="predicted"/>
<dbReference type="InterPro" id="IPR012677">
    <property type="entry name" value="Nucleotide-bd_a/b_plait_sf"/>
</dbReference>
<accession>A0AAW0C1M8</accession>
<dbReference type="InterPro" id="IPR000504">
    <property type="entry name" value="RRM_dom"/>
</dbReference>
<dbReference type="PROSITE" id="PS50102">
    <property type="entry name" value="RRM"/>
    <property type="match status" value="2"/>
</dbReference>
<evidence type="ECO:0000256" key="3">
    <source>
        <dbReference type="SAM" id="MobiDB-lite"/>
    </source>
</evidence>
<keyword evidence="6" id="KW-1185">Reference proteome</keyword>
<reference evidence="5 6" key="1">
    <citation type="submission" date="2024-01" db="EMBL/GenBank/DDBJ databases">
        <title>A draft genome for a cacao thread blight-causing isolate of Paramarasmius palmivorus.</title>
        <authorList>
            <person name="Baruah I.K."/>
            <person name="Bukari Y."/>
            <person name="Amoako-Attah I."/>
            <person name="Meinhardt L.W."/>
            <person name="Bailey B.A."/>
            <person name="Cohen S.P."/>
        </authorList>
    </citation>
    <scope>NUCLEOTIDE SEQUENCE [LARGE SCALE GENOMIC DNA]</scope>
    <source>
        <strain evidence="5 6">GH-12</strain>
    </source>
</reference>
<gene>
    <name evidence="5" type="ORF">VNI00_012909</name>
</gene>
<dbReference type="GO" id="GO:0005634">
    <property type="term" value="C:nucleus"/>
    <property type="evidence" value="ECO:0007669"/>
    <property type="project" value="TreeGrafter"/>
</dbReference>
<dbReference type="SMART" id="SM00360">
    <property type="entry name" value="RRM"/>
    <property type="match status" value="3"/>
</dbReference>
<feature type="compositionally biased region" description="Low complexity" evidence="3">
    <location>
        <begin position="412"/>
        <end position="437"/>
    </location>
</feature>
<name>A0AAW0C1M8_9AGAR</name>
<feature type="domain" description="RRM" evidence="4">
    <location>
        <begin position="243"/>
        <end position="322"/>
    </location>
</feature>
<keyword evidence="1 2" id="KW-0694">RNA-binding</keyword>
<dbReference type="Proteomes" id="UP001383192">
    <property type="component" value="Unassembled WGS sequence"/>
</dbReference>
<dbReference type="PANTHER" id="PTHR48025">
    <property type="entry name" value="OS02G0815200 PROTEIN"/>
    <property type="match status" value="1"/>
</dbReference>
<dbReference type="InterPro" id="IPR050502">
    <property type="entry name" value="Euk_RNA-bind_prot"/>
</dbReference>
<evidence type="ECO:0000313" key="6">
    <source>
        <dbReference type="Proteomes" id="UP001383192"/>
    </source>
</evidence>
<dbReference type="AlphaFoldDB" id="A0AAW0C1M8"/>
<evidence type="ECO:0000256" key="1">
    <source>
        <dbReference type="ARBA" id="ARBA00022884"/>
    </source>
</evidence>
<dbReference type="Gene3D" id="3.30.70.330">
    <property type="match status" value="2"/>
</dbReference>
<comment type="caution">
    <text evidence="5">The sequence shown here is derived from an EMBL/GenBank/DDBJ whole genome shotgun (WGS) entry which is preliminary data.</text>
</comment>
<dbReference type="SUPFAM" id="SSF54928">
    <property type="entry name" value="RNA-binding domain, RBD"/>
    <property type="match status" value="2"/>
</dbReference>
<feature type="compositionally biased region" description="Low complexity" evidence="3">
    <location>
        <begin position="201"/>
        <end position="216"/>
    </location>
</feature>
<dbReference type="Pfam" id="PF00076">
    <property type="entry name" value="RRM_1"/>
    <property type="match status" value="2"/>
</dbReference>
<evidence type="ECO:0000256" key="2">
    <source>
        <dbReference type="PROSITE-ProRule" id="PRU00176"/>
    </source>
</evidence>
<evidence type="ECO:0000259" key="4">
    <source>
        <dbReference type="PROSITE" id="PS50102"/>
    </source>
</evidence>
<protein>
    <recommendedName>
        <fullName evidence="4">RRM domain-containing protein</fullName>
    </recommendedName>
</protein>
<organism evidence="5 6">
    <name type="scientific">Paramarasmius palmivorus</name>
    <dbReference type="NCBI Taxonomy" id="297713"/>
    <lineage>
        <taxon>Eukaryota</taxon>
        <taxon>Fungi</taxon>
        <taxon>Dikarya</taxon>
        <taxon>Basidiomycota</taxon>
        <taxon>Agaricomycotina</taxon>
        <taxon>Agaricomycetes</taxon>
        <taxon>Agaricomycetidae</taxon>
        <taxon>Agaricales</taxon>
        <taxon>Marasmiineae</taxon>
        <taxon>Marasmiaceae</taxon>
        <taxon>Paramarasmius</taxon>
    </lineage>
</organism>
<dbReference type="InterPro" id="IPR035979">
    <property type="entry name" value="RBD_domain_sf"/>
</dbReference>
<feature type="domain" description="RRM" evidence="4">
    <location>
        <begin position="107"/>
        <end position="184"/>
    </location>
</feature>
<sequence>MTSQRRVFQPHVDTSPANINAVKIVNVPNHVNRREVVALFNTLIGDVRSTSEFRDAIGTHMEITFSTRDAAKKALCMSGYTIGGCSLVVTPVENIEECTPKRPDDRRNLYVLGIPFDLTKGEFASIFSRYGAVAHCVVLATVDNASRRRGFVVMSTHEEAKRAMIALTRTQIKGHTIDVSWSIVQRSQGFLDGGDRTNLFESHNSSSEDSPSESASTTPTNCSDLNGISQSGTSFTLAFEPSTTLLVTNLPFILFSQTSDLKPLLYPFGDIKKLEMISLPSPQETTSALVDYADTASAKEAKESLQGQCYANYRINAEYARLAASMPSPHPSAPESSIHDYDTKFPLYDDCGYDAKTTSVFSAPLRPHTAFAGQAPPVKRPLQDVSNSNYYLHSQPSHHAIHNVFPPKPTFSRSSSVNSKWSNDSSQSSRNQNRFSSYPSHLHPAHTQRNRSIYD</sequence>
<feature type="region of interest" description="Disordered" evidence="3">
    <location>
        <begin position="402"/>
        <end position="455"/>
    </location>
</feature>